<name>A0ACB9NU72_9MYRT</name>
<dbReference type="Proteomes" id="UP001057402">
    <property type="component" value="Chromosome 7"/>
</dbReference>
<gene>
    <name evidence="1" type="ORF">MLD38_025057</name>
</gene>
<proteinExistence type="predicted"/>
<organism evidence="1 2">
    <name type="scientific">Melastoma candidum</name>
    <dbReference type="NCBI Taxonomy" id="119954"/>
    <lineage>
        <taxon>Eukaryota</taxon>
        <taxon>Viridiplantae</taxon>
        <taxon>Streptophyta</taxon>
        <taxon>Embryophyta</taxon>
        <taxon>Tracheophyta</taxon>
        <taxon>Spermatophyta</taxon>
        <taxon>Magnoliopsida</taxon>
        <taxon>eudicotyledons</taxon>
        <taxon>Gunneridae</taxon>
        <taxon>Pentapetalae</taxon>
        <taxon>rosids</taxon>
        <taxon>malvids</taxon>
        <taxon>Myrtales</taxon>
        <taxon>Melastomataceae</taxon>
        <taxon>Melastomatoideae</taxon>
        <taxon>Melastomateae</taxon>
        <taxon>Melastoma</taxon>
    </lineage>
</organism>
<keyword evidence="2" id="KW-1185">Reference proteome</keyword>
<accession>A0ACB9NU72</accession>
<protein>
    <submittedName>
        <fullName evidence="1">Uncharacterized protein</fullName>
    </submittedName>
</protein>
<evidence type="ECO:0000313" key="1">
    <source>
        <dbReference type="EMBL" id="KAI4340195.1"/>
    </source>
</evidence>
<sequence length="82" mass="9071">METMAATAAATSSATSVAGSKRNVLTNRPSGSFLCSWFSCNIDEVESEVWQRRKPWPRAHRTLQPFARISLYGIWASHRSGG</sequence>
<evidence type="ECO:0000313" key="2">
    <source>
        <dbReference type="Proteomes" id="UP001057402"/>
    </source>
</evidence>
<dbReference type="EMBL" id="CM042886">
    <property type="protein sequence ID" value="KAI4340195.1"/>
    <property type="molecule type" value="Genomic_DNA"/>
</dbReference>
<comment type="caution">
    <text evidence="1">The sequence shown here is derived from an EMBL/GenBank/DDBJ whole genome shotgun (WGS) entry which is preliminary data.</text>
</comment>
<reference evidence="2" key="1">
    <citation type="journal article" date="2023" name="Front. Plant Sci.">
        <title>Chromosomal-level genome assembly of Melastoma candidum provides insights into trichome evolution.</title>
        <authorList>
            <person name="Zhong Y."/>
            <person name="Wu W."/>
            <person name="Sun C."/>
            <person name="Zou P."/>
            <person name="Liu Y."/>
            <person name="Dai S."/>
            <person name="Zhou R."/>
        </authorList>
    </citation>
    <scope>NUCLEOTIDE SEQUENCE [LARGE SCALE GENOMIC DNA]</scope>
</reference>